<accession>A0A4Y1YMK3</accession>
<dbReference type="SMART" id="SM00052">
    <property type="entry name" value="EAL"/>
    <property type="match status" value="1"/>
</dbReference>
<feature type="transmembrane region" description="Helical" evidence="2">
    <location>
        <begin position="125"/>
        <end position="145"/>
    </location>
</feature>
<feature type="domain" description="GGDEF" evidence="6">
    <location>
        <begin position="431"/>
        <end position="564"/>
    </location>
</feature>
<dbReference type="FunFam" id="3.30.70.270:FF:000001">
    <property type="entry name" value="Diguanylate cyclase domain protein"/>
    <property type="match status" value="1"/>
</dbReference>
<dbReference type="InterPro" id="IPR000160">
    <property type="entry name" value="GGDEF_dom"/>
</dbReference>
<dbReference type="SMART" id="SM00091">
    <property type="entry name" value="PAS"/>
    <property type="match status" value="1"/>
</dbReference>
<dbReference type="CDD" id="cd01948">
    <property type="entry name" value="EAL"/>
    <property type="match status" value="1"/>
</dbReference>
<sequence>MITDELKEPIAYDSHVDDHAQKVSAKQVLLLFQQTTPAFSATLFNALMLVLVLWEHTSKKLLITWLIAVCLLTFIRLLFVKAYFRKKPSMDATEIWGKLFTAGVFLSGMLWGTAGGLFFIEDDAIYQLFLALILAGMMAGAVSSLSSYQSAYLFFAIPTILPYSYRAYLHGGNAHIAIAITAILFLCVLWVMSRQLHHIITDSLQLRFNNTNLLSHLIEIRNQQQIANQQLQAQVKEREQAEKALQQANDQLEQRVKERTKALIQSNHVLQQEKELFSVTLASIGDAVITTDASGKITYLNPAAELLTGWHNNNATSMPLHKVFQTEDVDMQQSVIGIPNHTIETYSKNPECTLVRKDKQTATINYSIAPIHDDEQNVHGTVLAFRDVTKQRNLAEKLAHQAAHDGLTGLLNRKEFESRLEKTLKSAHKNNVHTLLYLDLDQFKVVNDTCGHSAGDQLLVQIAALLQSKLRSRDTLARLGGDEFGIILEHCSQADAIQIAKTLRETVQDFRYQWQNKHFTIGVSIGLFPISQSGESLSKVLSEADSACYLAKESGRNCIHVYLPDDRGLVKRKREMQWFPRIQKAIREERLCLYFQPIMATHKDKWDKHGEILLRLRNEQGELVSPGAFLPSAERYNQMLIIDRWVVQQSFNFIKAEQQIKGIYAINLSAQALGSGDFLDFVVNNIKAHIKNPSSICFEVTENAALADLKSVILFVTTLKQLGCRFSMDDFGSDLSSFGYLRDIPIDYLKIDGRLVKDMTTDPIDLEMVQVIQNIGRIMGLETIAEWVENADTAQLLKEM</sequence>
<feature type="domain" description="EAL" evidence="5">
    <location>
        <begin position="575"/>
        <end position="800"/>
    </location>
</feature>
<dbReference type="CDD" id="cd01949">
    <property type="entry name" value="GGDEF"/>
    <property type="match status" value="1"/>
</dbReference>
<dbReference type="InterPro" id="IPR000700">
    <property type="entry name" value="PAS-assoc_C"/>
</dbReference>
<dbReference type="PROSITE" id="PS50112">
    <property type="entry name" value="PAS"/>
    <property type="match status" value="1"/>
</dbReference>
<dbReference type="InterPro" id="IPR043128">
    <property type="entry name" value="Rev_trsase/Diguanyl_cyclase"/>
</dbReference>
<evidence type="ECO:0000259" key="5">
    <source>
        <dbReference type="PROSITE" id="PS50883"/>
    </source>
</evidence>
<evidence type="ECO:0000313" key="7">
    <source>
        <dbReference type="EMBL" id="BBL35390.1"/>
    </source>
</evidence>
<feature type="transmembrane region" description="Helical" evidence="2">
    <location>
        <begin position="61"/>
        <end position="79"/>
    </location>
</feature>
<reference evidence="7 8" key="1">
    <citation type="submission" date="2019-06" db="EMBL/GenBank/DDBJ databases">
        <title>Nitrosomonas stercoris KYUHI-S whole genome shotgun sequence.</title>
        <authorList>
            <person name="Nakagawa T."/>
            <person name="Tsuchiya Y."/>
            <person name="Takahashi R."/>
        </authorList>
    </citation>
    <scope>NUCLEOTIDE SEQUENCE [LARGE SCALE GENOMIC DNA]</scope>
    <source>
        <strain evidence="7 8">KYUHI-S</strain>
    </source>
</reference>
<feature type="domain" description="PAS" evidence="3">
    <location>
        <begin position="273"/>
        <end position="328"/>
    </location>
</feature>
<dbReference type="SUPFAM" id="SSF55785">
    <property type="entry name" value="PYP-like sensor domain (PAS domain)"/>
    <property type="match status" value="1"/>
</dbReference>
<feature type="transmembrane region" description="Helical" evidence="2">
    <location>
        <begin position="99"/>
        <end position="120"/>
    </location>
</feature>
<keyword evidence="2" id="KW-0472">Membrane</keyword>
<feature type="transmembrane region" description="Helical" evidence="2">
    <location>
        <begin position="176"/>
        <end position="193"/>
    </location>
</feature>
<dbReference type="Gene3D" id="3.20.20.450">
    <property type="entry name" value="EAL domain"/>
    <property type="match status" value="1"/>
</dbReference>
<dbReference type="InterPro" id="IPR029787">
    <property type="entry name" value="Nucleotide_cyclase"/>
</dbReference>
<dbReference type="NCBIfam" id="TIGR00254">
    <property type="entry name" value="GGDEF"/>
    <property type="match status" value="1"/>
</dbReference>
<dbReference type="Pfam" id="PF00563">
    <property type="entry name" value="EAL"/>
    <property type="match status" value="1"/>
</dbReference>
<dbReference type="AlphaFoldDB" id="A0A4Y1YMK3"/>
<dbReference type="Pfam" id="PF00990">
    <property type="entry name" value="GGDEF"/>
    <property type="match status" value="1"/>
</dbReference>
<dbReference type="KEGG" id="nst:Nstercoris_01655"/>
<dbReference type="Gene3D" id="3.30.450.20">
    <property type="entry name" value="PAS domain"/>
    <property type="match status" value="1"/>
</dbReference>
<dbReference type="PROSITE" id="PS50113">
    <property type="entry name" value="PAC"/>
    <property type="match status" value="1"/>
</dbReference>
<dbReference type="Gene3D" id="3.30.70.270">
    <property type="match status" value="1"/>
</dbReference>
<dbReference type="GO" id="GO:0003824">
    <property type="term" value="F:catalytic activity"/>
    <property type="evidence" value="ECO:0007669"/>
    <property type="project" value="UniProtKB-ARBA"/>
</dbReference>
<dbReference type="PROSITE" id="PS50883">
    <property type="entry name" value="EAL"/>
    <property type="match status" value="1"/>
</dbReference>
<dbReference type="SMART" id="SM00267">
    <property type="entry name" value="GGDEF"/>
    <property type="match status" value="1"/>
</dbReference>
<dbReference type="InterPro" id="IPR013767">
    <property type="entry name" value="PAS_fold"/>
</dbReference>
<organism evidence="7 8">
    <name type="scientific">Nitrosomonas stercoris</name>
    <dbReference type="NCBI Taxonomy" id="1444684"/>
    <lineage>
        <taxon>Bacteria</taxon>
        <taxon>Pseudomonadati</taxon>
        <taxon>Pseudomonadota</taxon>
        <taxon>Betaproteobacteria</taxon>
        <taxon>Nitrosomonadales</taxon>
        <taxon>Nitrosomonadaceae</taxon>
        <taxon>Nitrosomonas</taxon>
    </lineage>
</organism>
<dbReference type="InterPro" id="IPR000014">
    <property type="entry name" value="PAS"/>
</dbReference>
<evidence type="ECO:0000256" key="2">
    <source>
        <dbReference type="SAM" id="Phobius"/>
    </source>
</evidence>
<evidence type="ECO:0000313" key="8">
    <source>
        <dbReference type="Proteomes" id="UP000316473"/>
    </source>
</evidence>
<evidence type="ECO:0000259" key="4">
    <source>
        <dbReference type="PROSITE" id="PS50113"/>
    </source>
</evidence>
<protein>
    <submittedName>
        <fullName evidence="7">Uncharacterized protein</fullName>
    </submittedName>
</protein>
<dbReference type="InterPro" id="IPR001633">
    <property type="entry name" value="EAL_dom"/>
</dbReference>
<dbReference type="PANTHER" id="PTHR44757:SF4">
    <property type="entry name" value="DIGUANYLATE CYCLASE DGCE-RELATED"/>
    <property type="match status" value="1"/>
</dbReference>
<evidence type="ECO:0000259" key="6">
    <source>
        <dbReference type="PROSITE" id="PS50887"/>
    </source>
</evidence>
<dbReference type="CDD" id="cd00130">
    <property type="entry name" value="PAS"/>
    <property type="match status" value="1"/>
</dbReference>
<keyword evidence="8" id="KW-1185">Reference proteome</keyword>
<name>A0A4Y1YMK3_9PROT</name>
<keyword evidence="2" id="KW-1133">Transmembrane helix</keyword>
<dbReference type="NCBIfam" id="TIGR00229">
    <property type="entry name" value="sensory_box"/>
    <property type="match status" value="1"/>
</dbReference>
<dbReference type="SUPFAM" id="SSF55073">
    <property type="entry name" value="Nucleotide cyclase"/>
    <property type="match status" value="1"/>
</dbReference>
<dbReference type="PANTHER" id="PTHR44757">
    <property type="entry name" value="DIGUANYLATE CYCLASE DGCP"/>
    <property type="match status" value="1"/>
</dbReference>
<dbReference type="PROSITE" id="PS50887">
    <property type="entry name" value="GGDEF"/>
    <property type="match status" value="1"/>
</dbReference>
<proteinExistence type="predicted"/>
<keyword evidence="2" id="KW-0812">Transmembrane</keyword>
<feature type="transmembrane region" description="Helical" evidence="2">
    <location>
        <begin position="36"/>
        <end position="54"/>
    </location>
</feature>
<dbReference type="InterPro" id="IPR035965">
    <property type="entry name" value="PAS-like_dom_sf"/>
</dbReference>
<dbReference type="GO" id="GO:0006355">
    <property type="term" value="P:regulation of DNA-templated transcription"/>
    <property type="evidence" value="ECO:0007669"/>
    <property type="project" value="InterPro"/>
</dbReference>
<dbReference type="Proteomes" id="UP000316473">
    <property type="component" value="Chromosome"/>
</dbReference>
<feature type="domain" description="PAC" evidence="4">
    <location>
        <begin position="348"/>
        <end position="400"/>
    </location>
</feature>
<feature type="coiled-coil region" evidence="1">
    <location>
        <begin position="221"/>
        <end position="262"/>
    </location>
</feature>
<keyword evidence="1" id="KW-0175">Coiled coil</keyword>
<dbReference type="EMBL" id="AP019755">
    <property type="protein sequence ID" value="BBL35390.1"/>
    <property type="molecule type" value="Genomic_DNA"/>
</dbReference>
<evidence type="ECO:0000259" key="3">
    <source>
        <dbReference type="PROSITE" id="PS50112"/>
    </source>
</evidence>
<dbReference type="InterPro" id="IPR035919">
    <property type="entry name" value="EAL_sf"/>
</dbReference>
<dbReference type="Pfam" id="PF00989">
    <property type="entry name" value="PAS"/>
    <property type="match status" value="1"/>
</dbReference>
<dbReference type="InterPro" id="IPR052155">
    <property type="entry name" value="Biofilm_reg_signaling"/>
</dbReference>
<evidence type="ECO:0000256" key="1">
    <source>
        <dbReference type="SAM" id="Coils"/>
    </source>
</evidence>
<dbReference type="SUPFAM" id="SSF141868">
    <property type="entry name" value="EAL domain-like"/>
    <property type="match status" value="1"/>
</dbReference>
<gene>
    <name evidence="7" type="ORF">Nstercoris_01655</name>
</gene>